<evidence type="ECO:0000256" key="1">
    <source>
        <dbReference type="SAM" id="Phobius"/>
    </source>
</evidence>
<reference evidence="3" key="1">
    <citation type="submission" date="2017-02" db="EMBL/GenBank/DDBJ databases">
        <authorList>
            <person name="Daims H."/>
        </authorList>
    </citation>
    <scope>NUCLEOTIDE SEQUENCE [LARGE SCALE GENOMIC DNA]</scope>
</reference>
<protein>
    <submittedName>
        <fullName evidence="2">Uncharacterized protein</fullName>
    </submittedName>
</protein>
<feature type="transmembrane region" description="Helical" evidence="1">
    <location>
        <begin position="20"/>
        <end position="44"/>
    </location>
</feature>
<organism evidence="2 3">
    <name type="scientific">Crenothrix polyspora</name>
    <dbReference type="NCBI Taxonomy" id="360316"/>
    <lineage>
        <taxon>Bacteria</taxon>
        <taxon>Pseudomonadati</taxon>
        <taxon>Pseudomonadota</taxon>
        <taxon>Gammaproteobacteria</taxon>
        <taxon>Methylococcales</taxon>
        <taxon>Crenotrichaceae</taxon>
        <taxon>Crenothrix</taxon>
    </lineage>
</organism>
<sequence>MFAFRTKQQYWGQPQLKIRLAIHLSVLTTLSVNPVTSAMVLISIPLPSIFNAIAFDAWYIPYSSPAE</sequence>
<gene>
    <name evidence="2" type="ORF">CRENPOLYSF1_1000004</name>
</gene>
<keyword evidence="1" id="KW-1133">Transmembrane helix</keyword>
<keyword evidence="1" id="KW-0472">Membrane</keyword>
<dbReference type="EMBL" id="FUKI01000003">
    <property type="protein sequence ID" value="SJM89267.1"/>
    <property type="molecule type" value="Genomic_DNA"/>
</dbReference>
<evidence type="ECO:0000313" key="3">
    <source>
        <dbReference type="Proteomes" id="UP000195667"/>
    </source>
</evidence>
<dbReference type="AlphaFoldDB" id="A0A1R4GZ54"/>
<accession>A0A1R4GZ54</accession>
<keyword evidence="3" id="KW-1185">Reference proteome</keyword>
<evidence type="ECO:0000313" key="2">
    <source>
        <dbReference type="EMBL" id="SJM89267.1"/>
    </source>
</evidence>
<dbReference type="Proteomes" id="UP000195667">
    <property type="component" value="Unassembled WGS sequence"/>
</dbReference>
<name>A0A1R4GZ54_9GAMM</name>
<keyword evidence="1" id="KW-0812">Transmembrane</keyword>
<proteinExistence type="predicted"/>